<dbReference type="AlphaFoldDB" id="A0A645K0J1"/>
<proteinExistence type="predicted"/>
<accession>A0A645K0J1</accession>
<organism evidence="2">
    <name type="scientific">bioreactor metagenome</name>
    <dbReference type="NCBI Taxonomy" id="1076179"/>
    <lineage>
        <taxon>unclassified sequences</taxon>
        <taxon>metagenomes</taxon>
        <taxon>ecological metagenomes</taxon>
    </lineage>
</organism>
<feature type="domain" description="NADH-ubiquinone oxidoreductase 51kDa subunit iron-sulphur binding" evidence="1">
    <location>
        <begin position="1"/>
        <end position="53"/>
    </location>
</feature>
<dbReference type="SUPFAM" id="SSF140490">
    <property type="entry name" value="Nqo1C-terminal domain-like"/>
    <property type="match status" value="1"/>
</dbReference>
<dbReference type="GO" id="GO:0051539">
    <property type="term" value="F:4 iron, 4 sulfur cluster binding"/>
    <property type="evidence" value="ECO:0007669"/>
    <property type="project" value="InterPro"/>
</dbReference>
<dbReference type="InterPro" id="IPR019575">
    <property type="entry name" value="Nuop51_4Fe4S-bd"/>
</dbReference>
<name>A0A645K0J1_9ZZZZ</name>
<sequence length="90" mass="9787">MDKIADGRGTQYEMNELLRLQQVLKPGSHCGLGQTAGNAVADTVQKFRPAYERRLAETDFVPAFDLDAALSRARELAGRDDAAAHLGEEA</sequence>
<evidence type="ECO:0000313" key="2">
    <source>
        <dbReference type="EMBL" id="MPN65084.1"/>
    </source>
</evidence>
<dbReference type="Pfam" id="PF10589">
    <property type="entry name" value="NADH_4Fe-4S"/>
    <property type="match status" value="1"/>
</dbReference>
<dbReference type="EMBL" id="VSSQ01146914">
    <property type="protein sequence ID" value="MPN65084.1"/>
    <property type="molecule type" value="Genomic_DNA"/>
</dbReference>
<dbReference type="Gene3D" id="1.20.1440.230">
    <property type="entry name" value="NADH-ubiquinone oxidoreductase 51kDa subunit, iron-sulphur binding domain"/>
    <property type="match status" value="1"/>
</dbReference>
<dbReference type="InterPro" id="IPR037207">
    <property type="entry name" value="Nuop51_4Fe4S-bd_sf"/>
</dbReference>
<comment type="caution">
    <text evidence="2">The sequence shown here is derived from an EMBL/GenBank/DDBJ whole genome shotgun (WGS) entry which is preliminary data.</text>
</comment>
<evidence type="ECO:0000259" key="1">
    <source>
        <dbReference type="Pfam" id="PF10589"/>
    </source>
</evidence>
<reference evidence="2" key="1">
    <citation type="submission" date="2019-08" db="EMBL/GenBank/DDBJ databases">
        <authorList>
            <person name="Kucharzyk K."/>
            <person name="Murdoch R.W."/>
            <person name="Higgins S."/>
            <person name="Loffler F."/>
        </authorList>
    </citation>
    <scope>NUCLEOTIDE SEQUENCE</scope>
</reference>
<protein>
    <recommendedName>
        <fullName evidence="1">NADH-ubiquinone oxidoreductase 51kDa subunit iron-sulphur binding domain-containing protein</fullName>
    </recommendedName>
</protein>
<gene>
    <name evidence="2" type="ORF">SDC9_212863</name>
</gene>